<dbReference type="Pfam" id="PF13561">
    <property type="entry name" value="adh_short_C2"/>
    <property type="match status" value="1"/>
</dbReference>
<dbReference type="Gene3D" id="3.40.50.720">
    <property type="entry name" value="NAD(P)-binding Rossmann-like Domain"/>
    <property type="match status" value="1"/>
</dbReference>
<keyword evidence="2" id="KW-0560">Oxidoreductase</keyword>
<dbReference type="PANTHER" id="PTHR43639:SF1">
    <property type="entry name" value="SHORT-CHAIN DEHYDROGENASE_REDUCTASE FAMILY PROTEIN"/>
    <property type="match status" value="1"/>
</dbReference>
<reference evidence="3 4" key="1">
    <citation type="submission" date="2019-07" db="EMBL/GenBank/DDBJ databases">
        <title>Whole genome shotgun sequence of Myxococcus virescens NBRC 100334.</title>
        <authorList>
            <person name="Hosoyama A."/>
            <person name="Uohara A."/>
            <person name="Ohji S."/>
            <person name="Ichikawa N."/>
        </authorList>
    </citation>
    <scope>NUCLEOTIDE SEQUENCE [LARGE SCALE GENOMIC DNA]</scope>
    <source>
        <strain evidence="3 4">NBRC 100334</strain>
    </source>
</reference>
<dbReference type="FunFam" id="3.40.50.720:FF:000173">
    <property type="entry name" value="3-oxoacyl-[acyl-carrier protein] reductase"/>
    <property type="match status" value="1"/>
</dbReference>
<dbReference type="PRINTS" id="PR00080">
    <property type="entry name" value="SDRFAMILY"/>
</dbReference>
<dbReference type="InterPro" id="IPR036291">
    <property type="entry name" value="NAD(P)-bd_dom_sf"/>
</dbReference>
<evidence type="ECO:0000256" key="2">
    <source>
        <dbReference type="ARBA" id="ARBA00023002"/>
    </source>
</evidence>
<dbReference type="PRINTS" id="PR00081">
    <property type="entry name" value="GDHRDH"/>
</dbReference>
<dbReference type="PROSITE" id="PS00061">
    <property type="entry name" value="ADH_SHORT"/>
    <property type="match status" value="1"/>
</dbReference>
<accession>A0A511HLX4</accession>
<dbReference type="SUPFAM" id="SSF51735">
    <property type="entry name" value="NAD(P)-binding Rossmann-fold domains"/>
    <property type="match status" value="1"/>
</dbReference>
<organism evidence="3 4">
    <name type="scientific">Myxococcus virescens</name>
    <dbReference type="NCBI Taxonomy" id="83456"/>
    <lineage>
        <taxon>Bacteria</taxon>
        <taxon>Pseudomonadati</taxon>
        <taxon>Myxococcota</taxon>
        <taxon>Myxococcia</taxon>
        <taxon>Myxococcales</taxon>
        <taxon>Cystobacterineae</taxon>
        <taxon>Myxococcaceae</taxon>
        <taxon>Myxococcus</taxon>
    </lineage>
</organism>
<dbReference type="InterPro" id="IPR002347">
    <property type="entry name" value="SDR_fam"/>
</dbReference>
<protein>
    <submittedName>
        <fullName evidence="3">Pteridine reductase</fullName>
    </submittedName>
</protein>
<proteinExistence type="inferred from homology"/>
<evidence type="ECO:0000313" key="4">
    <source>
        <dbReference type="Proteomes" id="UP000321224"/>
    </source>
</evidence>
<evidence type="ECO:0000256" key="1">
    <source>
        <dbReference type="ARBA" id="ARBA00006484"/>
    </source>
</evidence>
<sequence>MRRMATAFITGAGIRIGSAVARALGRAGYDLALHANRSLEPLEALAEELRGLGRRVTLHAADLSRPEAVDSLAAQVREAWPALDVVVHNAGLFERTDFAAISRDQYRTMMAVNLDAPFFLTQALLPALRAGKDPLVVHLTDVGGERPVSHYAHYSVSKAGLIMLTRALAVELAPHIRVNAVSPGTVAFPEDFDAEARDAVLRRIPMGREGNVEDIARTVVFLAREAPYITGQVIAVDGGRSAQL</sequence>
<dbReference type="InterPro" id="IPR020904">
    <property type="entry name" value="Sc_DH/Rdtase_CS"/>
</dbReference>
<name>A0A511HLX4_9BACT</name>
<dbReference type="Proteomes" id="UP000321224">
    <property type="component" value="Unassembled WGS sequence"/>
</dbReference>
<evidence type="ECO:0000313" key="3">
    <source>
        <dbReference type="EMBL" id="GEL74582.1"/>
    </source>
</evidence>
<dbReference type="EMBL" id="BJVY01000050">
    <property type="protein sequence ID" value="GEL74582.1"/>
    <property type="molecule type" value="Genomic_DNA"/>
</dbReference>
<gene>
    <name evidence="3" type="primary">ptr1</name>
    <name evidence="3" type="ORF">MVI01_63660</name>
</gene>
<comment type="caution">
    <text evidence="3">The sequence shown here is derived from an EMBL/GenBank/DDBJ whole genome shotgun (WGS) entry which is preliminary data.</text>
</comment>
<dbReference type="AlphaFoldDB" id="A0A511HLX4"/>
<dbReference type="GO" id="GO:0016491">
    <property type="term" value="F:oxidoreductase activity"/>
    <property type="evidence" value="ECO:0007669"/>
    <property type="project" value="UniProtKB-KW"/>
</dbReference>
<dbReference type="PANTHER" id="PTHR43639">
    <property type="entry name" value="OXIDOREDUCTASE, SHORT-CHAIN DEHYDROGENASE/REDUCTASE FAMILY (AFU_ORTHOLOGUE AFUA_5G02870)"/>
    <property type="match status" value="1"/>
</dbReference>
<comment type="similarity">
    <text evidence="1">Belongs to the short-chain dehydrogenases/reductases (SDR) family.</text>
</comment>